<evidence type="ECO:0000313" key="3">
    <source>
        <dbReference type="Proteomes" id="UP000434850"/>
    </source>
</evidence>
<dbReference type="AlphaFoldDB" id="A0A6I4IDA6"/>
<feature type="region of interest" description="Disordered" evidence="1">
    <location>
        <begin position="1"/>
        <end position="47"/>
    </location>
</feature>
<dbReference type="EMBL" id="WQLA01000008">
    <property type="protein sequence ID" value="MVN92967.1"/>
    <property type="molecule type" value="Genomic_DNA"/>
</dbReference>
<dbReference type="RefSeq" id="WP_157543288.1">
    <property type="nucleotide sequence ID" value="NZ_WQLA01000008.1"/>
</dbReference>
<name>A0A6I4IDA6_9SPHI</name>
<evidence type="ECO:0000313" key="2">
    <source>
        <dbReference type="EMBL" id="MVN92967.1"/>
    </source>
</evidence>
<dbReference type="Proteomes" id="UP000434850">
    <property type="component" value="Unassembled WGS sequence"/>
</dbReference>
<organism evidence="2 3">
    <name type="scientific">Mucilaginibacter aquatilis</name>
    <dbReference type="NCBI Taxonomy" id="1517760"/>
    <lineage>
        <taxon>Bacteria</taxon>
        <taxon>Pseudomonadati</taxon>
        <taxon>Bacteroidota</taxon>
        <taxon>Sphingobacteriia</taxon>
        <taxon>Sphingobacteriales</taxon>
        <taxon>Sphingobacteriaceae</taxon>
        <taxon>Mucilaginibacter</taxon>
    </lineage>
</organism>
<protein>
    <submittedName>
        <fullName evidence="2">Uncharacterized protein</fullName>
    </submittedName>
</protein>
<comment type="caution">
    <text evidence="2">The sequence shown here is derived from an EMBL/GenBank/DDBJ whole genome shotgun (WGS) entry which is preliminary data.</text>
</comment>
<keyword evidence="3" id="KW-1185">Reference proteome</keyword>
<sequence>MFACKGSNASNTEADSSTIDTTIKVDSNTIDSPAMADTPMVDSPLRR</sequence>
<reference evidence="2 3" key="1">
    <citation type="submission" date="2019-12" db="EMBL/GenBank/DDBJ databases">
        <title>Mucilaginibacter sp. HME9299 genome sequencing and assembly.</title>
        <authorList>
            <person name="Kang H."/>
            <person name="Kim H."/>
            <person name="Joh K."/>
        </authorList>
    </citation>
    <scope>NUCLEOTIDE SEQUENCE [LARGE SCALE GENOMIC DNA]</scope>
    <source>
        <strain evidence="2 3">HME9299</strain>
    </source>
</reference>
<gene>
    <name evidence="2" type="ORF">GO816_17685</name>
</gene>
<evidence type="ECO:0000256" key="1">
    <source>
        <dbReference type="SAM" id="MobiDB-lite"/>
    </source>
</evidence>
<proteinExistence type="predicted"/>
<accession>A0A6I4IDA6</accession>
<feature type="compositionally biased region" description="Polar residues" evidence="1">
    <location>
        <begin position="7"/>
        <end position="31"/>
    </location>
</feature>